<dbReference type="OrthoDB" id="9801429at2"/>
<name>A0A1N6ZHD2_9FIRM</name>
<evidence type="ECO:0000313" key="1">
    <source>
        <dbReference type="EMBL" id="SIR26223.1"/>
    </source>
</evidence>
<dbReference type="Proteomes" id="UP000185669">
    <property type="component" value="Unassembled WGS sequence"/>
</dbReference>
<protein>
    <submittedName>
        <fullName evidence="1">Transcriptional regulator, AbiEi antitoxin, Type IV TA system</fullName>
    </submittedName>
</protein>
<dbReference type="RefSeq" id="WP_076545574.1">
    <property type="nucleotide sequence ID" value="NZ_FTNC01000018.1"/>
</dbReference>
<keyword evidence="2" id="KW-1185">Reference proteome</keyword>
<dbReference type="EMBL" id="FTNC01000018">
    <property type="protein sequence ID" value="SIR26223.1"/>
    <property type="molecule type" value="Genomic_DNA"/>
</dbReference>
<evidence type="ECO:0000313" key="2">
    <source>
        <dbReference type="Proteomes" id="UP000185669"/>
    </source>
</evidence>
<gene>
    <name evidence="1" type="ORF">SAMN05421834_11818</name>
</gene>
<dbReference type="STRING" id="56779.SAMN05421834_11818"/>
<organism evidence="1 2">
    <name type="scientific">Halanaerobium kushneri</name>
    <dbReference type="NCBI Taxonomy" id="56779"/>
    <lineage>
        <taxon>Bacteria</taxon>
        <taxon>Bacillati</taxon>
        <taxon>Bacillota</taxon>
        <taxon>Clostridia</taxon>
        <taxon>Halanaerobiales</taxon>
        <taxon>Halanaerobiaceae</taxon>
        <taxon>Halanaerobium</taxon>
    </lineage>
</organism>
<sequence>MIEFNIVKENFILNGGVLKTSELKKLGLSSRQIKKLMKKDKIEKIKYGFYTIKNYFPKEEVLISRFFPEAVIFLESALRFYNYIDRIPRACQIAVENHSNPNKYELSYFEVKPFYIIEKYQKLGIKTYEIDNVKVKIYDRDKSICDLVRYEDKVDPEIFSTALRRYIDDEQKNINSLIKYAQILNIREKIDKYIGVWV</sequence>
<dbReference type="AlphaFoldDB" id="A0A1N6ZHD2"/>
<reference evidence="2" key="1">
    <citation type="submission" date="2017-01" db="EMBL/GenBank/DDBJ databases">
        <authorList>
            <person name="Varghese N."/>
            <person name="Submissions S."/>
        </authorList>
    </citation>
    <scope>NUCLEOTIDE SEQUENCE [LARGE SCALE GENOMIC DNA]</scope>
    <source>
        <strain evidence="2">ATCC 700103</strain>
    </source>
</reference>
<accession>A0A1N6ZHD2</accession>
<proteinExistence type="predicted"/>